<dbReference type="EMBL" id="BSOZ01000077">
    <property type="protein sequence ID" value="GLS05933.1"/>
    <property type="molecule type" value="Genomic_DNA"/>
</dbReference>
<dbReference type="SUPFAM" id="SSF50494">
    <property type="entry name" value="Trypsin-like serine proteases"/>
    <property type="match status" value="1"/>
</dbReference>
<keyword evidence="2" id="KW-1185">Reference proteome</keyword>
<proteinExistence type="predicted"/>
<sequence>MDTPFSLEMLHKIAGTHSEPLFLSPPWMSGGHTIEKANGTITYISYRGGLYGVTCAHIYDYQFSSNPPKWLTVHGLQRVIYQFGFFDQSGYKSLFRSLRLSDPSLPDIAIVRLDAAFASINMEAKGKIAIDLDSWIEPTWADLKCPVAFGYPTEHKTESEGLVQAPLISVTAELTRPIGPNDVSFLMASSLEQENSYYFSGMSGGAVYCHFADAPPSVVGVVFEGSPGSSIEWQNRTEESFYTREDIQIRAHKLTPDIFQSWLSIAGF</sequence>
<evidence type="ECO:0000313" key="2">
    <source>
        <dbReference type="Proteomes" id="UP001156836"/>
    </source>
</evidence>
<protein>
    <submittedName>
        <fullName evidence="1">Uncharacterized protein</fullName>
    </submittedName>
</protein>
<dbReference type="InterPro" id="IPR009003">
    <property type="entry name" value="Peptidase_S1_PA"/>
</dbReference>
<evidence type="ECO:0000313" key="1">
    <source>
        <dbReference type="EMBL" id="GLS05933.1"/>
    </source>
</evidence>
<accession>A0ABQ6BVB2</accession>
<dbReference type="RefSeq" id="WP_157236168.1">
    <property type="nucleotide sequence ID" value="NZ_BSOZ01000077.1"/>
</dbReference>
<comment type="caution">
    <text evidence="1">The sequence shown here is derived from an EMBL/GenBank/DDBJ whole genome shotgun (WGS) entry which is preliminary data.</text>
</comment>
<dbReference type="Proteomes" id="UP001156836">
    <property type="component" value="Unassembled WGS sequence"/>
</dbReference>
<gene>
    <name evidence="1" type="ORF">GCM10007860_30970</name>
</gene>
<name>A0ABQ6BVB2_9NEIS</name>
<reference evidence="2" key="1">
    <citation type="journal article" date="2019" name="Int. J. Syst. Evol. Microbiol.">
        <title>The Global Catalogue of Microorganisms (GCM) 10K type strain sequencing project: providing services to taxonomists for standard genome sequencing and annotation.</title>
        <authorList>
            <consortium name="The Broad Institute Genomics Platform"/>
            <consortium name="The Broad Institute Genome Sequencing Center for Infectious Disease"/>
            <person name="Wu L."/>
            <person name="Ma J."/>
        </authorList>
    </citation>
    <scope>NUCLEOTIDE SEQUENCE [LARGE SCALE GENOMIC DNA]</scope>
    <source>
        <strain evidence="2">NBRC 104970</strain>
    </source>
</reference>
<organism evidence="1 2">
    <name type="scientific">Chitiniphilus shinanonensis</name>
    <dbReference type="NCBI Taxonomy" id="553088"/>
    <lineage>
        <taxon>Bacteria</taxon>
        <taxon>Pseudomonadati</taxon>
        <taxon>Pseudomonadota</taxon>
        <taxon>Betaproteobacteria</taxon>
        <taxon>Neisseriales</taxon>
        <taxon>Chitinibacteraceae</taxon>
        <taxon>Chitiniphilus</taxon>
    </lineage>
</organism>